<comment type="caution">
    <text evidence="2">The sequence shown here is derived from an EMBL/GenBank/DDBJ whole genome shotgun (WGS) entry which is preliminary data.</text>
</comment>
<accession>A0A940DTA8</accession>
<keyword evidence="1" id="KW-0732">Signal</keyword>
<evidence type="ECO:0000256" key="1">
    <source>
        <dbReference type="SAM" id="SignalP"/>
    </source>
</evidence>
<gene>
    <name evidence="2" type="ORF">IAB75_09085</name>
</gene>
<dbReference type="AlphaFoldDB" id="A0A940DTA8"/>
<dbReference type="Proteomes" id="UP000725002">
    <property type="component" value="Unassembled WGS sequence"/>
</dbReference>
<name>A0A940DTA8_9BACT</name>
<protein>
    <recommendedName>
        <fullName evidence="4">Gliding motility lipoprotein GldH</fullName>
    </recommendedName>
</protein>
<dbReference type="EMBL" id="JADILV010000062">
    <property type="protein sequence ID" value="MBO8484250.1"/>
    <property type="molecule type" value="Genomic_DNA"/>
</dbReference>
<reference evidence="2" key="2">
    <citation type="journal article" date="2021" name="PeerJ">
        <title>Extensive microbial diversity within the chicken gut microbiome revealed by metagenomics and culture.</title>
        <authorList>
            <person name="Gilroy R."/>
            <person name="Ravi A."/>
            <person name="Getino M."/>
            <person name="Pursley I."/>
            <person name="Horton D.L."/>
            <person name="Alikhan N.F."/>
            <person name="Baker D."/>
            <person name="Gharbi K."/>
            <person name="Hall N."/>
            <person name="Watson M."/>
            <person name="Adriaenssens E.M."/>
            <person name="Foster-Nyarko E."/>
            <person name="Jarju S."/>
            <person name="Secka A."/>
            <person name="Antonio M."/>
            <person name="Oren A."/>
            <person name="Chaudhuri R.R."/>
            <person name="La Ragione R."/>
            <person name="Hildebrand F."/>
            <person name="Pallen M.J."/>
        </authorList>
    </citation>
    <scope>NUCLEOTIDE SEQUENCE</scope>
    <source>
        <strain evidence="2">G3-8215</strain>
    </source>
</reference>
<evidence type="ECO:0008006" key="4">
    <source>
        <dbReference type="Google" id="ProtNLM"/>
    </source>
</evidence>
<reference evidence="2" key="1">
    <citation type="submission" date="2020-10" db="EMBL/GenBank/DDBJ databases">
        <authorList>
            <person name="Gilroy R."/>
        </authorList>
    </citation>
    <scope>NUCLEOTIDE SEQUENCE</scope>
    <source>
        <strain evidence="2">G3-8215</strain>
    </source>
</reference>
<proteinExistence type="predicted"/>
<feature type="signal peptide" evidence="1">
    <location>
        <begin position="1"/>
        <end position="26"/>
    </location>
</feature>
<organism evidence="2 3">
    <name type="scientific">Candidatus Cryptobacteroides avicola</name>
    <dbReference type="NCBI Taxonomy" id="2840757"/>
    <lineage>
        <taxon>Bacteria</taxon>
        <taxon>Pseudomonadati</taxon>
        <taxon>Bacteroidota</taxon>
        <taxon>Bacteroidia</taxon>
        <taxon>Bacteroidales</taxon>
        <taxon>Candidatus Cryptobacteroides</taxon>
    </lineage>
</organism>
<evidence type="ECO:0000313" key="3">
    <source>
        <dbReference type="Proteomes" id="UP000725002"/>
    </source>
</evidence>
<dbReference type="PROSITE" id="PS51257">
    <property type="entry name" value="PROKAR_LIPOPROTEIN"/>
    <property type="match status" value="1"/>
</dbReference>
<sequence length="162" mass="18135">MDTRLLHKIMFVWTAFFLSVSAVSCGAPEETGAFVRSTGKDDGGNYRFSVDFGDSLCRYSLYFYTVIDASTDDFDAMPRIIPLEVEAISPSGRLYGETVGIDKDSCMRRSSYSRQYESLYRNGFVPVEYGQWTFRVKVIGEEKFPGLRGLGLKSVPVPVEGS</sequence>
<evidence type="ECO:0000313" key="2">
    <source>
        <dbReference type="EMBL" id="MBO8484250.1"/>
    </source>
</evidence>
<feature type="chain" id="PRO_5037556563" description="Gliding motility lipoprotein GldH" evidence="1">
    <location>
        <begin position="27"/>
        <end position="162"/>
    </location>
</feature>